<dbReference type="Pfam" id="PF17676">
    <property type="entry name" value="Peptidase_S66C"/>
    <property type="match status" value="1"/>
</dbReference>
<dbReference type="CDD" id="cd07025">
    <property type="entry name" value="Peptidase_S66"/>
    <property type="match status" value="1"/>
</dbReference>
<dbReference type="KEGG" id="ptc:phytr_11640"/>
<dbReference type="GO" id="GO:0006508">
    <property type="term" value="P:proteolysis"/>
    <property type="evidence" value="ECO:0007669"/>
    <property type="project" value="UniProtKB-KW"/>
</dbReference>
<dbReference type="Proteomes" id="UP000241762">
    <property type="component" value="Chromosome"/>
</dbReference>
<organism evidence="9 10">
    <name type="scientific">Candidatus Phycorickettsia trachydisci</name>
    <dbReference type="NCBI Taxonomy" id="2115978"/>
    <lineage>
        <taxon>Bacteria</taxon>
        <taxon>Pseudomonadati</taxon>
        <taxon>Pseudomonadota</taxon>
        <taxon>Alphaproteobacteria</taxon>
        <taxon>Rickettsiales</taxon>
        <taxon>Rickettsiaceae</taxon>
        <taxon>Candidatus Phycorickettsia</taxon>
    </lineage>
</organism>
<comment type="similarity">
    <text evidence="1">Belongs to the peptidase S66 family.</text>
</comment>
<gene>
    <name evidence="9" type="ORF">phytr_11640</name>
</gene>
<feature type="active site" description="Charge relay system" evidence="6">
    <location>
        <position position="208"/>
    </location>
</feature>
<evidence type="ECO:0000259" key="8">
    <source>
        <dbReference type="Pfam" id="PF17676"/>
    </source>
</evidence>
<dbReference type="GO" id="GO:0008236">
    <property type="term" value="F:serine-type peptidase activity"/>
    <property type="evidence" value="ECO:0007669"/>
    <property type="project" value="UniProtKB-KW"/>
</dbReference>
<evidence type="ECO:0000256" key="4">
    <source>
        <dbReference type="ARBA" id="ARBA00022801"/>
    </source>
</evidence>
<keyword evidence="10" id="KW-1185">Reference proteome</keyword>
<evidence type="ECO:0000313" key="9">
    <source>
        <dbReference type="EMBL" id="AVP88089.1"/>
    </source>
</evidence>
<keyword evidence="5" id="KW-0720">Serine protease</keyword>
<keyword evidence="3" id="KW-0645">Protease</keyword>
<evidence type="ECO:0000256" key="1">
    <source>
        <dbReference type="ARBA" id="ARBA00010233"/>
    </source>
</evidence>
<dbReference type="AlphaFoldDB" id="A0A2P1PA05"/>
<feature type="active site" description="Charge relay system" evidence="6">
    <location>
        <position position="271"/>
    </location>
</feature>
<dbReference type="InterPro" id="IPR027478">
    <property type="entry name" value="LdcA_N"/>
</dbReference>
<dbReference type="EMBL" id="CP027845">
    <property type="protein sequence ID" value="AVP88089.1"/>
    <property type="molecule type" value="Genomic_DNA"/>
</dbReference>
<dbReference type="OrthoDB" id="9807329at2"/>
<keyword evidence="2" id="KW-0121">Carboxypeptidase</keyword>
<protein>
    <submittedName>
        <fullName evidence="9">Microcin C7 resistance protein</fullName>
    </submittedName>
</protein>
<dbReference type="InterPro" id="IPR040449">
    <property type="entry name" value="Peptidase_S66_N"/>
</dbReference>
<dbReference type="PANTHER" id="PTHR30237">
    <property type="entry name" value="MURAMOYLTETRAPEPTIDE CARBOXYPEPTIDASE"/>
    <property type="match status" value="1"/>
</dbReference>
<evidence type="ECO:0000256" key="6">
    <source>
        <dbReference type="PIRSR" id="PIRSR028757-1"/>
    </source>
</evidence>
<keyword evidence="4" id="KW-0378">Hydrolase</keyword>
<feature type="domain" description="LD-carboxypeptidase C-terminal" evidence="8">
    <location>
        <begin position="177"/>
        <end position="285"/>
    </location>
</feature>
<evidence type="ECO:0000256" key="3">
    <source>
        <dbReference type="ARBA" id="ARBA00022670"/>
    </source>
</evidence>
<feature type="domain" description="LD-carboxypeptidase N-terminal" evidence="7">
    <location>
        <begin position="13"/>
        <end position="136"/>
    </location>
</feature>
<dbReference type="Gene3D" id="3.40.50.10740">
    <property type="entry name" value="Class I glutamine amidotransferase-like"/>
    <property type="match status" value="1"/>
</dbReference>
<dbReference type="InterPro" id="IPR027461">
    <property type="entry name" value="Carboxypeptidase_A_C_sf"/>
</dbReference>
<sequence>MKINFDPRSEYCAIIAPSSRMHSSDDFTRLAKVCFKTMDAHSIKTKCNFQVLHDTSHLFYAAPLEKRTQNLIDFLEDDEVKLIWCWRGGYGASEVAHELLKKNFELKSPKILIGCSDITSLHILFNKKLGIPSIHGEVFNQILRKSEKMPPILDLLQGKSSSFILTPLNKLATRAIQGVITGGNLTVITTIIGTKLHPNFDNAILMLEEVNEAPYSVMRSLKQMEYAGLLKKVKAIVFGDIISDAEHMKDVLNVFAKEIKVPVFKTDGFGHGDINKPFCMGIKGTIDTKNYTLEIPSPFRMDIKSQPET</sequence>
<dbReference type="RefSeq" id="WP_106874904.1">
    <property type="nucleotide sequence ID" value="NZ_CP027845.1"/>
</dbReference>
<name>A0A2P1PA05_9RICK</name>
<dbReference type="PANTHER" id="PTHR30237:SF2">
    <property type="entry name" value="MUREIN TETRAPEPTIDE CARBOXYPEPTIDASE"/>
    <property type="match status" value="1"/>
</dbReference>
<dbReference type="InterPro" id="IPR029062">
    <property type="entry name" value="Class_I_gatase-like"/>
</dbReference>
<reference evidence="9 10" key="1">
    <citation type="submission" date="2018-03" db="EMBL/GenBank/DDBJ databases">
        <title>A gene transfer event suggests a long-term partnership between eustigmatophyte algae and a novel lineage of endosymbiotic bacteria.</title>
        <authorList>
            <person name="Yurchenko T."/>
            <person name="Sevcikova T."/>
            <person name="Pribyl P."/>
            <person name="El Karkouri K."/>
            <person name="Klimes V."/>
            <person name="Amaral R."/>
            <person name="Zbrankova V."/>
            <person name="Kim E."/>
            <person name="Raoult D."/>
            <person name="Santos L.M.A."/>
            <person name="Elias M."/>
        </authorList>
    </citation>
    <scope>NUCLEOTIDE SEQUENCE [LARGE SCALE GENOMIC DNA]</scope>
    <source>
        <strain evidence="9">CCALA 838</strain>
    </source>
</reference>
<proteinExistence type="inferred from homology"/>
<accession>A0A2P1PA05</accession>
<evidence type="ECO:0000256" key="2">
    <source>
        <dbReference type="ARBA" id="ARBA00022645"/>
    </source>
</evidence>
<evidence type="ECO:0000256" key="5">
    <source>
        <dbReference type="ARBA" id="ARBA00022825"/>
    </source>
</evidence>
<dbReference type="SUPFAM" id="SSF141986">
    <property type="entry name" value="LD-carboxypeptidase A C-terminal domain-like"/>
    <property type="match status" value="1"/>
</dbReference>
<dbReference type="InterPro" id="IPR003507">
    <property type="entry name" value="S66_fam"/>
</dbReference>
<evidence type="ECO:0000313" key="10">
    <source>
        <dbReference type="Proteomes" id="UP000241762"/>
    </source>
</evidence>
<dbReference type="PIRSF" id="PIRSF028757">
    <property type="entry name" value="LD-carboxypeptidase"/>
    <property type="match status" value="1"/>
</dbReference>
<dbReference type="Pfam" id="PF02016">
    <property type="entry name" value="Peptidase_S66"/>
    <property type="match status" value="1"/>
</dbReference>
<dbReference type="InterPro" id="IPR040921">
    <property type="entry name" value="Peptidase_S66C"/>
</dbReference>
<feature type="active site" description="Nucleophile" evidence="6">
    <location>
        <position position="116"/>
    </location>
</feature>
<dbReference type="Gene3D" id="3.50.30.60">
    <property type="entry name" value="LD-carboxypeptidase A C-terminal domain-like"/>
    <property type="match status" value="1"/>
</dbReference>
<dbReference type="GO" id="GO:0004180">
    <property type="term" value="F:carboxypeptidase activity"/>
    <property type="evidence" value="ECO:0007669"/>
    <property type="project" value="UniProtKB-KW"/>
</dbReference>
<dbReference type="SUPFAM" id="SSF52317">
    <property type="entry name" value="Class I glutamine amidotransferase-like"/>
    <property type="match status" value="1"/>
</dbReference>
<evidence type="ECO:0000259" key="7">
    <source>
        <dbReference type="Pfam" id="PF02016"/>
    </source>
</evidence>